<evidence type="ECO:0000313" key="1">
    <source>
        <dbReference type="EMBL" id="GJN31947.1"/>
    </source>
</evidence>
<organism evidence="1 2">
    <name type="scientific">Eleusine coracana subsp. coracana</name>
    <dbReference type="NCBI Taxonomy" id="191504"/>
    <lineage>
        <taxon>Eukaryota</taxon>
        <taxon>Viridiplantae</taxon>
        <taxon>Streptophyta</taxon>
        <taxon>Embryophyta</taxon>
        <taxon>Tracheophyta</taxon>
        <taxon>Spermatophyta</taxon>
        <taxon>Magnoliopsida</taxon>
        <taxon>Liliopsida</taxon>
        <taxon>Poales</taxon>
        <taxon>Poaceae</taxon>
        <taxon>PACMAD clade</taxon>
        <taxon>Chloridoideae</taxon>
        <taxon>Cynodonteae</taxon>
        <taxon>Eleusininae</taxon>
        <taxon>Eleusine</taxon>
    </lineage>
</organism>
<dbReference type="AlphaFoldDB" id="A0AAV5FAL9"/>
<sequence length="196" mass="21412">MLYRLDAESLQAFPDGLHLPLHDLAEAEHLFGCDAHETRAATGHGLVEEDRGLTDLALTIGPFHLLLKLGDAFLEEVLMACLLAPLLEPRRGLVAGDQVPGLLNGGPNLRLHIFLAVHQEAHLDAAERSQLARLLYQALASPIERCTTARVVSDPLEAHLLATHGDKRGKRNCLISMADEDGRNGTYIVENLSRRA</sequence>
<gene>
    <name evidence="1" type="primary">gb20410</name>
    <name evidence="1" type="ORF">PR202_gb20410</name>
</gene>
<reference evidence="1" key="2">
    <citation type="submission" date="2021-12" db="EMBL/GenBank/DDBJ databases">
        <title>Resequencing data analysis of finger millet.</title>
        <authorList>
            <person name="Hatakeyama M."/>
            <person name="Aluri S."/>
            <person name="Balachadran M.T."/>
            <person name="Sivarajan S.R."/>
            <person name="Poveda L."/>
            <person name="Shimizu-Inatsugi R."/>
            <person name="Schlapbach R."/>
            <person name="Sreeman S.M."/>
            <person name="Shimizu K.K."/>
        </authorList>
    </citation>
    <scope>NUCLEOTIDE SEQUENCE</scope>
</reference>
<accession>A0AAV5FAL9</accession>
<name>A0AAV5FAL9_ELECO</name>
<comment type="caution">
    <text evidence="1">The sequence shown here is derived from an EMBL/GenBank/DDBJ whole genome shotgun (WGS) entry which is preliminary data.</text>
</comment>
<evidence type="ECO:0000313" key="2">
    <source>
        <dbReference type="Proteomes" id="UP001054889"/>
    </source>
</evidence>
<proteinExistence type="predicted"/>
<keyword evidence="2" id="KW-1185">Reference proteome</keyword>
<dbReference type="EMBL" id="BQKI01000083">
    <property type="protein sequence ID" value="GJN31947.1"/>
    <property type="molecule type" value="Genomic_DNA"/>
</dbReference>
<dbReference type="Proteomes" id="UP001054889">
    <property type="component" value="Unassembled WGS sequence"/>
</dbReference>
<protein>
    <submittedName>
        <fullName evidence="1">Uncharacterized protein</fullName>
    </submittedName>
</protein>
<reference evidence="1" key="1">
    <citation type="journal article" date="2018" name="DNA Res.">
        <title>Multiple hybrid de novo genome assembly of finger millet, an orphan allotetraploid crop.</title>
        <authorList>
            <person name="Hatakeyama M."/>
            <person name="Aluri S."/>
            <person name="Balachadran M.T."/>
            <person name="Sivarajan S.R."/>
            <person name="Patrignani A."/>
            <person name="Gruter S."/>
            <person name="Poveda L."/>
            <person name="Shimizu-Inatsugi R."/>
            <person name="Baeten J."/>
            <person name="Francoijs K.J."/>
            <person name="Nataraja K.N."/>
            <person name="Reddy Y.A.N."/>
            <person name="Phadnis S."/>
            <person name="Ravikumar R.L."/>
            <person name="Schlapbach R."/>
            <person name="Sreeman S.M."/>
            <person name="Shimizu K.K."/>
        </authorList>
    </citation>
    <scope>NUCLEOTIDE SEQUENCE</scope>
</reference>